<reference evidence="4 5" key="1">
    <citation type="submission" date="2017-06" db="EMBL/GenBank/DDBJ databases">
        <title>Genome sequencing of cyanobaciteial culture collection at National Institute for Environmental Studies (NIES).</title>
        <authorList>
            <person name="Hirose Y."/>
            <person name="Shimura Y."/>
            <person name="Fujisawa T."/>
            <person name="Nakamura Y."/>
            <person name="Kawachi M."/>
        </authorList>
    </citation>
    <scope>NUCLEOTIDE SEQUENCE [LARGE SCALE GENOMIC DNA]</scope>
    <source>
        <strain evidence="4 5">NIES-4072</strain>
    </source>
</reference>
<name>A0A2R5FY05_NOSCO</name>
<evidence type="ECO:0000313" key="4">
    <source>
        <dbReference type="EMBL" id="GBG22348.1"/>
    </source>
</evidence>
<comment type="caution">
    <text evidence="4">The sequence shown here is derived from an EMBL/GenBank/DDBJ whole genome shotgun (WGS) entry which is preliminary data.</text>
</comment>
<evidence type="ECO:0000256" key="1">
    <source>
        <dbReference type="ARBA" id="ARBA00022649"/>
    </source>
</evidence>
<dbReference type="GO" id="GO:0016746">
    <property type="term" value="F:acyltransferase activity"/>
    <property type="evidence" value="ECO:0007669"/>
    <property type="project" value="UniProtKB-KW"/>
</dbReference>
<dbReference type="EMBL" id="BDUD01000001">
    <property type="protein sequence ID" value="GBG22348.1"/>
    <property type="molecule type" value="Genomic_DNA"/>
</dbReference>
<dbReference type="AlphaFoldDB" id="A0A2R5FY05"/>
<protein>
    <submittedName>
        <fullName evidence="4">Acetyltransferase, GNAT family protein</fullName>
    </submittedName>
</protein>
<sequence>MTSDSEARWNFVPIDKTHQKDSFDCGYTILNDYLKKYARQNNNKGIAKTFVAIPASGSLKIDGYYTVSASIIKYESLPESYNRGMPAYPIPAMLIGRLAVDNLIKGQGLGGELLADAFYRAVRASQEIGMYAVRVDAIDLQAKEFYLKYEFIPFQDNELSLFLPIATILREFG</sequence>
<dbReference type="Gene3D" id="3.40.630.30">
    <property type="match status" value="1"/>
</dbReference>
<dbReference type="PANTHER" id="PTHR36449">
    <property type="entry name" value="ACETYLTRANSFERASE-RELATED"/>
    <property type="match status" value="1"/>
</dbReference>
<keyword evidence="1" id="KW-1277">Toxin-antitoxin system</keyword>
<accession>A0A2R5FY05</accession>
<dbReference type="OrthoDB" id="9799147at2"/>
<evidence type="ECO:0000256" key="3">
    <source>
        <dbReference type="ARBA" id="ARBA00023315"/>
    </source>
</evidence>
<keyword evidence="2 4" id="KW-0808">Transferase</keyword>
<dbReference type="RefSeq" id="WP_109012100.1">
    <property type="nucleotide sequence ID" value="NZ_BDUD01000001.1"/>
</dbReference>
<keyword evidence="3" id="KW-0012">Acyltransferase</keyword>
<dbReference type="PANTHER" id="PTHR36449:SF1">
    <property type="entry name" value="ACETYLTRANSFERASE"/>
    <property type="match status" value="1"/>
</dbReference>
<proteinExistence type="predicted"/>
<organism evidence="4 5">
    <name type="scientific">Nostoc commune NIES-4072</name>
    <dbReference type="NCBI Taxonomy" id="2005467"/>
    <lineage>
        <taxon>Bacteria</taxon>
        <taxon>Bacillati</taxon>
        <taxon>Cyanobacteriota</taxon>
        <taxon>Cyanophyceae</taxon>
        <taxon>Nostocales</taxon>
        <taxon>Nostocaceae</taxon>
        <taxon>Nostoc</taxon>
    </lineage>
</organism>
<dbReference type="Proteomes" id="UP000245124">
    <property type="component" value="Unassembled WGS sequence"/>
</dbReference>
<dbReference type="SUPFAM" id="SSF55729">
    <property type="entry name" value="Acyl-CoA N-acyltransferases (Nat)"/>
    <property type="match status" value="1"/>
</dbReference>
<gene>
    <name evidence="4" type="ORF">NIES4072_60560</name>
</gene>
<dbReference type="InterPro" id="IPR016181">
    <property type="entry name" value="Acyl_CoA_acyltransferase"/>
</dbReference>
<evidence type="ECO:0000256" key="2">
    <source>
        <dbReference type="ARBA" id="ARBA00022679"/>
    </source>
</evidence>
<keyword evidence="5" id="KW-1185">Reference proteome</keyword>
<evidence type="ECO:0000313" key="5">
    <source>
        <dbReference type="Proteomes" id="UP000245124"/>
    </source>
</evidence>